<evidence type="ECO:0000313" key="9">
    <source>
        <dbReference type="EMBL" id="RNI28805.1"/>
    </source>
</evidence>
<keyword evidence="10" id="KW-1185">Reference proteome</keyword>
<evidence type="ECO:0000256" key="4">
    <source>
        <dbReference type="ARBA" id="ARBA00023136"/>
    </source>
</evidence>
<protein>
    <submittedName>
        <fullName evidence="9">RagB/SusD family nutrient uptake outer membrane protein</fullName>
    </submittedName>
</protein>
<dbReference type="Pfam" id="PF07980">
    <property type="entry name" value="SusD_RagB"/>
    <property type="match status" value="1"/>
</dbReference>
<dbReference type="InterPro" id="IPR011990">
    <property type="entry name" value="TPR-like_helical_dom_sf"/>
</dbReference>
<evidence type="ECO:0000256" key="3">
    <source>
        <dbReference type="ARBA" id="ARBA00022729"/>
    </source>
</evidence>
<feature type="domain" description="RagB/SusD" evidence="7">
    <location>
        <begin position="261"/>
        <end position="513"/>
    </location>
</feature>
<evidence type="ECO:0000259" key="7">
    <source>
        <dbReference type="Pfam" id="PF07980"/>
    </source>
</evidence>
<comment type="subcellular location">
    <subcellularLocation>
        <location evidence="1">Cell outer membrane</location>
    </subcellularLocation>
</comment>
<keyword evidence="4" id="KW-0472">Membrane</keyword>
<dbReference type="InterPro" id="IPR033985">
    <property type="entry name" value="SusD-like_N"/>
</dbReference>
<dbReference type="RefSeq" id="WP_123126660.1">
    <property type="nucleotide sequence ID" value="NZ_RJJD01000004.1"/>
</dbReference>
<keyword evidence="5" id="KW-0998">Cell outer membrane</keyword>
<evidence type="ECO:0000256" key="2">
    <source>
        <dbReference type="ARBA" id="ARBA00006275"/>
    </source>
</evidence>
<dbReference type="GO" id="GO:0009279">
    <property type="term" value="C:cell outer membrane"/>
    <property type="evidence" value="ECO:0007669"/>
    <property type="project" value="UniProtKB-SubCell"/>
</dbReference>
<proteinExistence type="inferred from homology"/>
<evidence type="ECO:0000259" key="8">
    <source>
        <dbReference type="Pfam" id="PF14322"/>
    </source>
</evidence>
<evidence type="ECO:0000256" key="6">
    <source>
        <dbReference type="SAM" id="SignalP"/>
    </source>
</evidence>
<accession>A0A3M9MUD1</accession>
<dbReference type="CDD" id="cd08977">
    <property type="entry name" value="SusD"/>
    <property type="match status" value="1"/>
</dbReference>
<sequence>MRKILFCSLIAASLVASSCQDELEIENPNSATIEFFWKTSDDAQMGVNAIYSTLHRSGPSRWLPFLTIIRSDEGLSNSPAGNLNNATDKFIQPDYNLGEVREVWSDMYVGINRANQVLDNVPSITMDETLKQRLIGEAKFLRGFYYYHLASLWGNVPLMLTTPQLTDVPATAPQAEVWAQVVKDLTEAAAALPTTYPSADLGRATKGAAYALLAKALMQQGKYNEALPPLRWLVEEEGRNIYNLMPNYRDNFLITRENNQESVFEIQFAENPTENHDDDTDPRTDQLNYGTSIAQFFGPPGIGWTDGEAHRWVTREFLKETTTAGTRDPRLEASFLYDSTDVRGPAFSMIYGQTMADRYRNNPEHRNRVFFRKFQNDHWKNVEGYRSPNNWRFIRYADVLLMYAEAINATSGPANAYQYVDRVRQRAGLAPLSTAMPNLSQAQFLNQLKHERITELSGEGHRWNDLARWGDLGPQLAQRDPAFANFQVGKHEFLPIPQLDLDINPNLVQNPNW</sequence>
<dbReference type="Pfam" id="PF14322">
    <property type="entry name" value="SusD-like_3"/>
    <property type="match status" value="1"/>
</dbReference>
<organism evidence="9 10">
    <name type="scientific">Rufibacter latericius</name>
    <dbReference type="NCBI Taxonomy" id="2487040"/>
    <lineage>
        <taxon>Bacteria</taxon>
        <taxon>Pseudomonadati</taxon>
        <taxon>Bacteroidota</taxon>
        <taxon>Cytophagia</taxon>
        <taxon>Cytophagales</taxon>
        <taxon>Hymenobacteraceae</taxon>
        <taxon>Rufibacter</taxon>
    </lineage>
</organism>
<gene>
    <name evidence="9" type="ORF">EFB08_09260</name>
</gene>
<keyword evidence="3 6" id="KW-0732">Signal</keyword>
<dbReference type="OrthoDB" id="9792139at2"/>
<dbReference type="PROSITE" id="PS51257">
    <property type="entry name" value="PROKAR_LIPOPROTEIN"/>
    <property type="match status" value="1"/>
</dbReference>
<evidence type="ECO:0000256" key="1">
    <source>
        <dbReference type="ARBA" id="ARBA00004442"/>
    </source>
</evidence>
<comment type="similarity">
    <text evidence="2">Belongs to the SusD family.</text>
</comment>
<feature type="domain" description="SusD-like N-terminal" evidence="8">
    <location>
        <begin position="98"/>
        <end position="215"/>
    </location>
</feature>
<dbReference type="InterPro" id="IPR012944">
    <property type="entry name" value="SusD_RagB_dom"/>
</dbReference>
<dbReference type="EMBL" id="RJJD01000004">
    <property type="protein sequence ID" value="RNI28805.1"/>
    <property type="molecule type" value="Genomic_DNA"/>
</dbReference>
<feature type="signal peptide" evidence="6">
    <location>
        <begin position="1"/>
        <end position="18"/>
    </location>
</feature>
<dbReference type="SUPFAM" id="SSF48452">
    <property type="entry name" value="TPR-like"/>
    <property type="match status" value="1"/>
</dbReference>
<evidence type="ECO:0000313" key="10">
    <source>
        <dbReference type="Proteomes" id="UP000272117"/>
    </source>
</evidence>
<feature type="chain" id="PRO_5018337693" evidence="6">
    <location>
        <begin position="19"/>
        <end position="513"/>
    </location>
</feature>
<dbReference type="Gene3D" id="1.25.40.390">
    <property type="match status" value="1"/>
</dbReference>
<evidence type="ECO:0000256" key="5">
    <source>
        <dbReference type="ARBA" id="ARBA00023237"/>
    </source>
</evidence>
<reference evidence="9 10" key="1">
    <citation type="submission" date="2018-11" db="EMBL/GenBank/DDBJ databases">
        <title>Rufibacter latericius sp. nov., isolated from water in Baiyang Lake.</title>
        <authorList>
            <person name="Yang Y."/>
        </authorList>
    </citation>
    <scope>NUCLEOTIDE SEQUENCE [LARGE SCALE GENOMIC DNA]</scope>
    <source>
        <strain evidence="9 10">R-22-1c-1</strain>
    </source>
</reference>
<comment type="caution">
    <text evidence="9">The sequence shown here is derived from an EMBL/GenBank/DDBJ whole genome shotgun (WGS) entry which is preliminary data.</text>
</comment>
<dbReference type="Proteomes" id="UP000272117">
    <property type="component" value="Unassembled WGS sequence"/>
</dbReference>
<name>A0A3M9MUD1_9BACT</name>
<dbReference type="AlphaFoldDB" id="A0A3M9MUD1"/>